<proteinExistence type="inferred from homology"/>
<comment type="function">
    <text evidence="17">Catalyzes the hydrolysis of ATP coupled with the transport of calcium.</text>
</comment>
<dbReference type="NCBIfam" id="TIGR01517">
    <property type="entry name" value="ATPase-IIB_Ca"/>
    <property type="match status" value="1"/>
</dbReference>
<dbReference type="Pfam" id="PF12066">
    <property type="entry name" value="SERRATE_Ars2_N"/>
    <property type="match status" value="1"/>
</dbReference>
<dbReference type="InterPro" id="IPR006068">
    <property type="entry name" value="ATPase_P-typ_cation-transptr_C"/>
</dbReference>
<feature type="compositionally biased region" description="Polar residues" evidence="18">
    <location>
        <begin position="146"/>
        <end position="158"/>
    </location>
</feature>
<organism evidence="19">
    <name type="scientific">Triticum urartu</name>
    <name type="common">Red wild einkorn</name>
    <name type="synonym">Crithodium urartu</name>
    <dbReference type="NCBI Taxonomy" id="4572"/>
    <lineage>
        <taxon>Eukaryota</taxon>
        <taxon>Viridiplantae</taxon>
        <taxon>Streptophyta</taxon>
        <taxon>Embryophyta</taxon>
        <taxon>Tracheophyta</taxon>
        <taxon>Spermatophyta</taxon>
        <taxon>Magnoliopsida</taxon>
        <taxon>Liliopsida</taxon>
        <taxon>Poales</taxon>
        <taxon>Poaceae</taxon>
        <taxon>BOP clade</taxon>
        <taxon>Pooideae</taxon>
        <taxon>Triticodae</taxon>
        <taxon>Triticeae</taxon>
        <taxon>Triticinae</taxon>
        <taxon>Triticum</taxon>
    </lineage>
</organism>
<dbReference type="Pfam" id="PF12515">
    <property type="entry name" value="CaATP_NAI"/>
    <property type="match status" value="1"/>
</dbReference>
<dbReference type="InterPro" id="IPR023214">
    <property type="entry name" value="HAD_sf"/>
</dbReference>
<dbReference type="PRINTS" id="PR00120">
    <property type="entry name" value="HATPASE"/>
</dbReference>
<comment type="similarity">
    <text evidence="2 17">Belongs to the cation transport ATPase (P-type) (TC 3.A.3) family. Type IIB subfamily.</text>
</comment>
<dbReference type="FunFam" id="1.20.1110.10:FF:000036">
    <property type="entry name" value="Calcium-transporting ATPase"/>
    <property type="match status" value="1"/>
</dbReference>
<dbReference type="InterPro" id="IPR018303">
    <property type="entry name" value="ATPase_P-typ_P_site"/>
</dbReference>
<evidence type="ECO:0000256" key="3">
    <source>
        <dbReference type="ARBA" id="ARBA00022448"/>
    </source>
</evidence>
<dbReference type="PROSITE" id="PS00154">
    <property type="entry name" value="ATPASE_E1_E2"/>
    <property type="match status" value="1"/>
</dbReference>
<dbReference type="InterPro" id="IPR023299">
    <property type="entry name" value="ATPase_P-typ_cyto_dom_N"/>
</dbReference>
<dbReference type="eggNOG" id="KOG2295">
    <property type="taxonomic scope" value="Eukaryota"/>
</dbReference>
<dbReference type="FunFam" id="1.20.1110.10:FF:000039">
    <property type="entry name" value="Calcium-transporting ATPase"/>
    <property type="match status" value="1"/>
</dbReference>
<dbReference type="SUPFAM" id="SSF81665">
    <property type="entry name" value="Calcium ATPase, transmembrane domain M"/>
    <property type="match status" value="1"/>
</dbReference>
<dbReference type="InterPro" id="IPR021933">
    <property type="entry name" value="SERRATE/Ars2_N"/>
</dbReference>
<dbReference type="PANTHER" id="PTHR24093">
    <property type="entry name" value="CATION TRANSPORTING ATPASE"/>
    <property type="match status" value="1"/>
</dbReference>
<feature type="transmembrane region" description="Helical" evidence="17">
    <location>
        <begin position="1342"/>
        <end position="1358"/>
    </location>
</feature>
<evidence type="ECO:0000256" key="6">
    <source>
        <dbReference type="ARBA" id="ARBA00022723"/>
    </source>
</evidence>
<keyword evidence="9 17" id="KW-0067">ATP-binding</keyword>
<keyword evidence="5 17" id="KW-0812">Transmembrane</keyword>
<evidence type="ECO:0000256" key="12">
    <source>
        <dbReference type="ARBA" id="ARBA00022967"/>
    </source>
</evidence>
<keyword evidence="12" id="KW-1278">Translocase</keyword>
<dbReference type="SUPFAM" id="SSF56784">
    <property type="entry name" value="HAD-like"/>
    <property type="match status" value="1"/>
</dbReference>
<sequence length="1525" mass="169011">MTAVSGRSLWPSSKQGAGEGTKWRPDDADGTCPYRRDETKQRGSVEAEVGLPHCTPRRRREGLMSYKQFMQELEDDVSPVEAQSRYEEYKSEYITTQKKAYFDLHKNEDWLRNKYHPTNLESVMERRNELARATANEFFQDLQSGNFDTGPGLTSSAANKSGNNDVNVNGKKGKLGKDPDDLYYSAPKAHPVSSEPRRISIDIEQAQALICKLDSEKGIENNVLSSSDDDKAGSGSHGSMGPIVIIRGASTVKGLEGVELLDTLVTYLWRIHGVDYYGMSETNEPKGLRHVKADSRTYDGPSSNTAEWEEKLDSFWQDRIQGQDPLEILKAKDKIDAAASEVLDPHVRKIRDEKYGWKYGCGAKGCTKLFHASEFVTKHLKLKHTDFVVELTSKVREDIYFENYMNDPKAPGGTPIMQQSAPREKGRQRPPIESRLRDERGRRFDRNADSSNPDGSSENPDDPMYDSYGDPSVHGAFPPDIPAPPMLMPVPGAGPLGPFIPAPREVAMRMLREQGGPPPFEPNAGPRPRKAGRGGGPPLGGPSPILNAPLPIMHDPRMQDPRMQDPRKIRSSLDMRERATGFCRVVESTGFWSSSSSSVSVSSLLRALPRTRRVAWQAALVLNASRRFRYTLDLKKEEEKEIIRRTIRSHAQVIRAVFLFKEAGENDPREAYTGIQLPTASRSFPIEMEKLKTLNRDHDSVLLQEIRGVKGLSDLLKSNLEMGINPTEDELLQRRDVFGANTYPRKKRKNILRFIFDACKDLTLIILMVAAAISLTLGMATEGVEEGWYEGGSIFLAVFLVILVTATSDYRQSLQFQHLNEEKQNIQVEVLRGGKRFRTSIFDLVVGDVVPLNIGDQVHKDQKAPFLMSGCKVADGYGSMLVTGVGINTEWGQLMANLSEDNGEETPLQVRLNGVATFIGMVGLSVAGVVLGVLAIRLAYSMRKMMRDKALVRRLSSCETMGSATTICSDKTGTLTLNKMTVVEAHFIGTRLDPCDDVRAISSSSAALLIEGIAQNTTGTVFLPEDGGAADVTGSPTEKAILSWGLKIGMDFNNVRSKSSVLHVFPFNSEKKRGGVAVQSDTEVHIHWKGAAELVLSSCKSWLSLDGSVQPMGAQKRNEYKKSIEDMAKSSLRCVAFAYCLCDIEKIPKEDIADWKLPEEDLTLLGIVGIKDPCRPGVRNAVQLCKNAGVKVRMVTGDNIETAKAIALECGILDANGVISEPFVMGRSSPNDKLLLVQALKRKGHVVAVTGDGTNDAPALHEADIGLAMGMSGTEVAKESSDIIILDDDFTSVVKVVRWGRSVYANIQKFIQFQLTVNVAALVINVIAAVSSGDVPLNAVELLWVNLIMDTLGALALATEPPTDNLMKRQPVGRRHAIYQIAILLIFNFSGKKILRLQNESPDNAEKMKNTFIFNTFVFCQWRSQFEIFNEFNARKPEERNVFKGVTKNHLFMGIVCVTTVFQILIVEFLGKFFKIVRLNWSLWLVSVAIGVVSWPLAYLGKFIPVPVRPLQAYFKPCWKSSRRG</sequence>
<dbReference type="GO" id="GO:0046872">
    <property type="term" value="F:metal ion binding"/>
    <property type="evidence" value="ECO:0007669"/>
    <property type="project" value="UniProtKB-KW"/>
</dbReference>
<keyword evidence="3 17" id="KW-0813">Transport</keyword>
<dbReference type="SFLD" id="SFLDF00027">
    <property type="entry name" value="p-type_atpase"/>
    <property type="match status" value="1"/>
</dbReference>
<dbReference type="GO" id="GO:0005524">
    <property type="term" value="F:ATP binding"/>
    <property type="evidence" value="ECO:0007669"/>
    <property type="project" value="UniProtKB-KW"/>
</dbReference>
<evidence type="ECO:0000256" key="7">
    <source>
        <dbReference type="ARBA" id="ARBA00022741"/>
    </source>
</evidence>
<dbReference type="InterPro" id="IPR023298">
    <property type="entry name" value="ATPase_P-typ_TM_dom_sf"/>
</dbReference>
<feature type="transmembrane region" description="Helical" evidence="17">
    <location>
        <begin position="1451"/>
        <end position="1471"/>
    </location>
</feature>
<feature type="region of interest" description="Disordered" evidence="18">
    <location>
        <begin position="146"/>
        <end position="191"/>
    </location>
</feature>
<feature type="compositionally biased region" description="Basic and acidic residues" evidence="18">
    <location>
        <begin position="34"/>
        <end position="45"/>
    </location>
</feature>
<feature type="compositionally biased region" description="Polar residues" evidence="18">
    <location>
        <begin position="449"/>
        <end position="458"/>
    </location>
</feature>
<dbReference type="InterPro" id="IPR007042">
    <property type="entry name" value="SERRATE/Ars2_C"/>
</dbReference>
<evidence type="ECO:0000256" key="1">
    <source>
        <dbReference type="ARBA" id="ARBA00004141"/>
    </source>
</evidence>
<dbReference type="InterPro" id="IPR024750">
    <property type="entry name" value="Ca_ATPase_N_dom"/>
</dbReference>
<dbReference type="Gene3D" id="3.40.50.1000">
    <property type="entry name" value="HAD superfamily/HAD-like"/>
    <property type="match status" value="2"/>
</dbReference>
<feature type="region of interest" description="Disordered" evidence="18">
    <location>
        <begin position="513"/>
        <end position="544"/>
    </location>
</feature>
<protein>
    <recommendedName>
        <fullName evidence="17">Calcium-transporting ATPase</fullName>
        <ecNumber evidence="17">7.2.2.10</ecNumber>
    </recommendedName>
</protein>
<dbReference type="InterPro" id="IPR036412">
    <property type="entry name" value="HAD-like_sf"/>
</dbReference>
<dbReference type="InterPro" id="IPR004014">
    <property type="entry name" value="ATPase_P-typ_cation-transptr_N"/>
</dbReference>
<evidence type="ECO:0000313" key="19">
    <source>
        <dbReference type="EMBL" id="EMS62084.1"/>
    </source>
</evidence>
<gene>
    <name evidence="19" type="ORF">TRIUR3_13391</name>
</gene>
<reference evidence="19" key="1">
    <citation type="journal article" date="2013" name="Nature">
        <title>Draft genome of the wheat A-genome progenitor Triticum urartu.</title>
        <authorList>
            <person name="Ling H.Q."/>
            <person name="Zhao S."/>
            <person name="Liu D."/>
            <person name="Wang J."/>
            <person name="Sun H."/>
            <person name="Zhang C."/>
            <person name="Fan H."/>
            <person name="Li D."/>
            <person name="Dong L."/>
            <person name="Tao Y."/>
            <person name="Gao C."/>
            <person name="Wu H."/>
            <person name="Li Y."/>
            <person name="Cui Y."/>
            <person name="Guo X."/>
            <person name="Zheng S."/>
            <person name="Wang B."/>
            <person name="Yu K."/>
            <person name="Liang Q."/>
            <person name="Yang W."/>
            <person name="Lou X."/>
            <person name="Chen J."/>
            <person name="Feng M."/>
            <person name="Jian J."/>
            <person name="Zhang X."/>
            <person name="Luo G."/>
            <person name="Jiang Y."/>
            <person name="Liu J."/>
            <person name="Wang Z."/>
            <person name="Sha Y."/>
            <person name="Zhang B."/>
            <person name="Wu H."/>
            <person name="Tang D."/>
            <person name="Shen Q."/>
            <person name="Xue P."/>
            <person name="Zou S."/>
            <person name="Wang X."/>
            <person name="Liu X."/>
            <person name="Wang F."/>
            <person name="Yang Y."/>
            <person name="An X."/>
            <person name="Dong Z."/>
            <person name="Zhang K."/>
            <person name="Zhang X."/>
            <person name="Luo M.C."/>
            <person name="Dvorak J."/>
            <person name="Tong Y."/>
            <person name="Wang J."/>
            <person name="Yang H."/>
            <person name="Li Z."/>
            <person name="Wang D."/>
            <person name="Zhang A."/>
            <person name="Wang J."/>
        </authorList>
    </citation>
    <scope>NUCLEOTIDE SEQUENCE</scope>
</reference>
<dbReference type="Gene3D" id="1.20.5.170">
    <property type="match status" value="1"/>
</dbReference>
<evidence type="ECO:0000256" key="17">
    <source>
        <dbReference type="RuleBase" id="RU361146"/>
    </source>
</evidence>
<dbReference type="Gene3D" id="2.70.150.10">
    <property type="entry name" value="Calcium-transporting ATPase, cytoplasmic transduction domain A"/>
    <property type="match status" value="1"/>
</dbReference>
<dbReference type="STRING" id="4572.M8AMH4"/>
<dbReference type="FunFam" id="3.40.1110.10:FF:000013">
    <property type="entry name" value="Calcium-transporting ATPase"/>
    <property type="match status" value="1"/>
</dbReference>
<evidence type="ECO:0000256" key="8">
    <source>
        <dbReference type="ARBA" id="ARBA00022837"/>
    </source>
</evidence>
<dbReference type="Gene3D" id="3.40.1110.10">
    <property type="entry name" value="Calcium-transporting ATPase, cytoplasmic domain N"/>
    <property type="match status" value="1"/>
</dbReference>
<comment type="catalytic activity">
    <reaction evidence="16 17">
        <text>Ca(2+)(in) + ATP + H2O = Ca(2+)(out) + ADP + phosphate + H(+)</text>
        <dbReference type="Rhea" id="RHEA:18105"/>
        <dbReference type="ChEBI" id="CHEBI:15377"/>
        <dbReference type="ChEBI" id="CHEBI:15378"/>
        <dbReference type="ChEBI" id="CHEBI:29108"/>
        <dbReference type="ChEBI" id="CHEBI:30616"/>
        <dbReference type="ChEBI" id="CHEBI:43474"/>
        <dbReference type="ChEBI" id="CHEBI:456216"/>
        <dbReference type="EC" id="7.2.2.10"/>
    </reaction>
</comment>
<feature type="compositionally biased region" description="Basic and acidic residues" evidence="18">
    <location>
        <begin position="422"/>
        <end position="448"/>
    </location>
</feature>
<dbReference type="InterPro" id="IPR044492">
    <property type="entry name" value="P_typ_ATPase_HD_dom"/>
</dbReference>
<dbReference type="eggNOG" id="KOG0204">
    <property type="taxonomic scope" value="Eukaryota"/>
</dbReference>
<feature type="transmembrane region" description="Helical" evidence="17">
    <location>
        <begin position="1483"/>
        <end position="1501"/>
    </location>
</feature>
<keyword evidence="6" id="KW-0479">Metal-binding</keyword>
<evidence type="ECO:0000256" key="11">
    <source>
        <dbReference type="ARBA" id="ARBA00022860"/>
    </source>
</evidence>
<keyword evidence="11" id="KW-0112">Calmodulin-binding</keyword>
<keyword evidence="7 17" id="KW-0547">Nucleotide-binding</keyword>
<dbReference type="PRINTS" id="PR00119">
    <property type="entry name" value="CATATPASE"/>
</dbReference>
<comment type="subcellular location">
    <subcellularLocation>
        <location evidence="1 17">Membrane</location>
        <topology evidence="1 17">Multi-pass membrane protein</topology>
    </subcellularLocation>
</comment>
<comment type="caution">
    <text evidence="17">Lacks conserved residue(s) required for the propagation of feature annotation.</text>
</comment>
<dbReference type="Pfam" id="PF13246">
    <property type="entry name" value="Cation_ATPase"/>
    <property type="match status" value="1"/>
</dbReference>
<dbReference type="Pfam" id="PF04959">
    <property type="entry name" value="ARS2"/>
    <property type="match status" value="1"/>
</dbReference>
<dbReference type="SMART" id="SM00831">
    <property type="entry name" value="Cation_ATPase_N"/>
    <property type="match status" value="1"/>
</dbReference>
<dbReference type="InterPro" id="IPR001757">
    <property type="entry name" value="P_typ_ATPase"/>
</dbReference>
<dbReference type="Gene3D" id="1.20.1110.10">
    <property type="entry name" value="Calcium-transporting ATPase, transmembrane domain"/>
    <property type="match status" value="4"/>
</dbReference>
<dbReference type="SFLD" id="SFLDG00002">
    <property type="entry name" value="C1.7:_P-type_atpase_like"/>
    <property type="match status" value="1"/>
</dbReference>
<dbReference type="SFLD" id="SFLDS00003">
    <property type="entry name" value="Haloacid_Dehalogenase"/>
    <property type="match status" value="1"/>
</dbReference>
<evidence type="ECO:0000256" key="4">
    <source>
        <dbReference type="ARBA" id="ARBA00022568"/>
    </source>
</evidence>
<dbReference type="EC" id="7.2.2.10" evidence="17"/>
<feature type="transmembrane region" description="Helical" evidence="17">
    <location>
        <begin position="787"/>
        <end position="806"/>
    </location>
</feature>
<feature type="transmembrane region" description="Helical" evidence="17">
    <location>
        <begin position="1310"/>
        <end position="1330"/>
    </location>
</feature>
<evidence type="ECO:0000256" key="10">
    <source>
        <dbReference type="ARBA" id="ARBA00022842"/>
    </source>
</evidence>
<evidence type="ECO:0000256" key="5">
    <source>
        <dbReference type="ARBA" id="ARBA00022692"/>
    </source>
</evidence>
<evidence type="ECO:0000256" key="9">
    <source>
        <dbReference type="ARBA" id="ARBA00022840"/>
    </source>
</evidence>
<evidence type="ECO:0000256" key="14">
    <source>
        <dbReference type="ARBA" id="ARBA00023065"/>
    </source>
</evidence>
<dbReference type="InterPro" id="IPR006408">
    <property type="entry name" value="P-type_ATPase_IIB"/>
</dbReference>
<dbReference type="Pfam" id="PF00690">
    <property type="entry name" value="Cation_ATPase_N"/>
    <property type="match status" value="1"/>
</dbReference>
<dbReference type="EMBL" id="KD086842">
    <property type="protein sequence ID" value="EMS62084.1"/>
    <property type="molecule type" value="Genomic_DNA"/>
</dbReference>
<evidence type="ECO:0000256" key="15">
    <source>
        <dbReference type="ARBA" id="ARBA00023136"/>
    </source>
</evidence>
<dbReference type="NCBIfam" id="TIGR01494">
    <property type="entry name" value="ATPase_P-type"/>
    <property type="match status" value="1"/>
</dbReference>
<dbReference type="InterPro" id="IPR013087">
    <property type="entry name" value="Znf_C2H2_type"/>
</dbReference>
<keyword evidence="10" id="KW-0460">Magnesium</keyword>
<dbReference type="GO" id="GO:0016887">
    <property type="term" value="F:ATP hydrolysis activity"/>
    <property type="evidence" value="ECO:0007669"/>
    <property type="project" value="InterPro"/>
</dbReference>
<accession>M8AMH4</accession>
<feature type="transmembrane region" description="Helical" evidence="17">
    <location>
        <begin position="762"/>
        <end position="780"/>
    </location>
</feature>
<evidence type="ECO:0000256" key="16">
    <source>
        <dbReference type="ARBA" id="ARBA00048694"/>
    </source>
</evidence>
<dbReference type="PANTHER" id="PTHR24093:SF496">
    <property type="entry name" value="CALCIUM-TRANSPORTING ATPASE"/>
    <property type="match status" value="1"/>
</dbReference>
<keyword evidence="14 17" id="KW-0406">Ion transport</keyword>
<dbReference type="SUPFAM" id="SSF81653">
    <property type="entry name" value="Calcium ATPase, transduction domain A"/>
    <property type="match status" value="1"/>
</dbReference>
<evidence type="ECO:0000256" key="2">
    <source>
        <dbReference type="ARBA" id="ARBA00006124"/>
    </source>
</evidence>
<keyword evidence="15 17" id="KW-0472">Membrane</keyword>
<dbReference type="GO" id="GO:0005886">
    <property type="term" value="C:plasma membrane"/>
    <property type="evidence" value="ECO:0007669"/>
    <property type="project" value="TreeGrafter"/>
</dbReference>
<name>M8AMH4_TRIUA</name>
<keyword evidence="13 17" id="KW-1133">Transmembrane helix</keyword>
<feature type="compositionally biased region" description="Low complexity" evidence="18">
    <location>
        <begin position="159"/>
        <end position="170"/>
    </location>
</feature>
<feature type="region of interest" description="Disordered" evidence="18">
    <location>
        <begin position="404"/>
        <end position="480"/>
    </location>
</feature>
<evidence type="ECO:0000256" key="18">
    <source>
        <dbReference type="SAM" id="MobiDB-lite"/>
    </source>
</evidence>
<evidence type="ECO:0000256" key="13">
    <source>
        <dbReference type="ARBA" id="ARBA00022989"/>
    </source>
</evidence>
<dbReference type="GO" id="GO:0005516">
    <property type="term" value="F:calmodulin binding"/>
    <property type="evidence" value="ECO:0007669"/>
    <property type="project" value="UniProtKB-KW"/>
</dbReference>
<feature type="region of interest" description="Disordered" evidence="18">
    <location>
        <begin position="1"/>
        <end position="50"/>
    </location>
</feature>
<dbReference type="InterPro" id="IPR008250">
    <property type="entry name" value="ATPase_P-typ_transduc_dom_A_sf"/>
</dbReference>
<keyword evidence="8 17" id="KW-0106">Calcium</keyword>
<dbReference type="Pfam" id="PF00689">
    <property type="entry name" value="Cation_ATPase_C"/>
    <property type="match status" value="1"/>
</dbReference>
<keyword evidence="4 17" id="KW-0109">Calcium transport</keyword>
<dbReference type="SUPFAM" id="SSF81660">
    <property type="entry name" value="Metal cation-transporting ATPase, ATP-binding domain N"/>
    <property type="match status" value="1"/>
</dbReference>
<dbReference type="PROSITE" id="PS00028">
    <property type="entry name" value="ZINC_FINGER_C2H2_1"/>
    <property type="match status" value="1"/>
</dbReference>
<feature type="transmembrane region" description="Helical" evidence="17">
    <location>
        <begin position="915"/>
        <end position="940"/>
    </location>
</feature>
<dbReference type="GO" id="GO:0005388">
    <property type="term" value="F:P-type calcium transporter activity"/>
    <property type="evidence" value="ECO:0007669"/>
    <property type="project" value="UniProtKB-EC"/>
</dbReference>
<dbReference type="FunFam" id="1.20.5.170:FF:000029">
    <property type="entry name" value="Calcium-transporting ATPase"/>
    <property type="match status" value="1"/>
</dbReference>